<organism evidence="2 3">
    <name type="scientific">Daphnia magna</name>
    <dbReference type="NCBI Taxonomy" id="35525"/>
    <lineage>
        <taxon>Eukaryota</taxon>
        <taxon>Metazoa</taxon>
        <taxon>Ecdysozoa</taxon>
        <taxon>Arthropoda</taxon>
        <taxon>Crustacea</taxon>
        <taxon>Branchiopoda</taxon>
        <taxon>Diplostraca</taxon>
        <taxon>Cladocera</taxon>
        <taxon>Anomopoda</taxon>
        <taxon>Daphniidae</taxon>
        <taxon>Daphnia</taxon>
    </lineage>
</organism>
<evidence type="ECO:0000313" key="2">
    <source>
        <dbReference type="EMBL" id="KAK4008147.1"/>
    </source>
</evidence>
<evidence type="ECO:0000256" key="1">
    <source>
        <dbReference type="SAM" id="SignalP"/>
    </source>
</evidence>
<sequence length="96" mass="10889">MTLTTASSCCWLLSLLIVDMTPEGSSTSEVLHNENYEHYLIKSPQYCTTKTQELPDQIAEVLNSQICISKILHQEAPEYNTNTYATPSYYTEASKY</sequence>
<feature type="chain" id="PRO_5045868998" evidence="1">
    <location>
        <begin position="28"/>
        <end position="96"/>
    </location>
</feature>
<protein>
    <submittedName>
        <fullName evidence="2">Uncharacterized protein</fullName>
    </submittedName>
</protein>
<evidence type="ECO:0000313" key="3">
    <source>
        <dbReference type="Proteomes" id="UP001234178"/>
    </source>
</evidence>
<feature type="signal peptide" evidence="1">
    <location>
        <begin position="1"/>
        <end position="27"/>
    </location>
</feature>
<name>A0ABQ9Z5H3_9CRUS</name>
<gene>
    <name evidence="2" type="ORF">OUZ56_013299</name>
</gene>
<proteinExistence type="predicted"/>
<dbReference type="EMBL" id="JAOYFB010000002">
    <property type="protein sequence ID" value="KAK4008147.1"/>
    <property type="molecule type" value="Genomic_DNA"/>
</dbReference>
<dbReference type="Proteomes" id="UP001234178">
    <property type="component" value="Unassembled WGS sequence"/>
</dbReference>
<accession>A0ABQ9Z5H3</accession>
<reference evidence="2 3" key="1">
    <citation type="journal article" date="2023" name="Nucleic Acids Res.">
        <title>The hologenome of Daphnia magna reveals possible DNA methylation and microbiome-mediated evolution of the host genome.</title>
        <authorList>
            <person name="Chaturvedi A."/>
            <person name="Li X."/>
            <person name="Dhandapani V."/>
            <person name="Marshall H."/>
            <person name="Kissane S."/>
            <person name="Cuenca-Cambronero M."/>
            <person name="Asole G."/>
            <person name="Calvet F."/>
            <person name="Ruiz-Romero M."/>
            <person name="Marangio P."/>
            <person name="Guigo R."/>
            <person name="Rago D."/>
            <person name="Mirbahai L."/>
            <person name="Eastwood N."/>
            <person name="Colbourne J.K."/>
            <person name="Zhou J."/>
            <person name="Mallon E."/>
            <person name="Orsini L."/>
        </authorList>
    </citation>
    <scope>NUCLEOTIDE SEQUENCE [LARGE SCALE GENOMIC DNA]</scope>
    <source>
        <strain evidence="2">LRV0_1</strain>
    </source>
</reference>
<comment type="caution">
    <text evidence="2">The sequence shown here is derived from an EMBL/GenBank/DDBJ whole genome shotgun (WGS) entry which is preliminary data.</text>
</comment>
<keyword evidence="3" id="KW-1185">Reference proteome</keyword>
<keyword evidence="1" id="KW-0732">Signal</keyword>